<feature type="binding site" evidence="14">
    <location>
        <position position="443"/>
    </location>
    <ligand>
        <name>Zn(2+)</name>
        <dbReference type="ChEBI" id="CHEBI:29105"/>
    </ligand>
</feature>
<keyword evidence="10 14" id="KW-0520">NAD</keyword>
<feature type="binding site" evidence="14">
    <location>
        <position position="208"/>
    </location>
    <ligand>
        <name>NAD(+)</name>
        <dbReference type="ChEBI" id="CHEBI:57540"/>
    </ligand>
</feature>
<keyword evidence="5 14" id="KW-0235">DNA replication</keyword>
<dbReference type="SMART" id="SM00292">
    <property type="entry name" value="BRCT"/>
    <property type="match status" value="1"/>
</dbReference>
<comment type="catalytic activity">
    <reaction evidence="12 14">
        <text>NAD(+) + (deoxyribonucleotide)n-3'-hydroxyl + 5'-phospho-(deoxyribonucleotide)m = (deoxyribonucleotide)n+m + AMP + beta-nicotinamide D-nucleotide.</text>
        <dbReference type="EC" id="6.5.1.2"/>
    </reaction>
</comment>
<organism evidence="17 18">
    <name type="scientific">Terriglobus roseus</name>
    <dbReference type="NCBI Taxonomy" id="392734"/>
    <lineage>
        <taxon>Bacteria</taxon>
        <taxon>Pseudomonadati</taxon>
        <taxon>Acidobacteriota</taxon>
        <taxon>Terriglobia</taxon>
        <taxon>Terriglobales</taxon>
        <taxon>Acidobacteriaceae</taxon>
        <taxon>Terriglobus</taxon>
    </lineage>
</organism>
<name>A0A1H4PYU0_9BACT</name>
<evidence type="ECO:0000256" key="12">
    <source>
        <dbReference type="ARBA" id="ARBA00034005"/>
    </source>
</evidence>
<dbReference type="HAMAP" id="MF_01588">
    <property type="entry name" value="DNA_ligase_A"/>
    <property type="match status" value="1"/>
</dbReference>
<dbReference type="CDD" id="cd00114">
    <property type="entry name" value="LIGANc"/>
    <property type="match status" value="1"/>
</dbReference>
<dbReference type="NCBIfam" id="NF005932">
    <property type="entry name" value="PRK07956.1"/>
    <property type="match status" value="1"/>
</dbReference>
<feature type="binding site" evidence="14">
    <location>
        <position position="461"/>
    </location>
    <ligand>
        <name>Zn(2+)</name>
        <dbReference type="ChEBI" id="CHEBI:29105"/>
    </ligand>
</feature>
<dbReference type="GO" id="GO:0003911">
    <property type="term" value="F:DNA ligase (NAD+) activity"/>
    <property type="evidence" value="ECO:0007669"/>
    <property type="project" value="UniProtKB-UniRule"/>
</dbReference>
<dbReference type="InterPro" id="IPR004150">
    <property type="entry name" value="NAD_DNA_ligase_OB"/>
</dbReference>
<feature type="compositionally biased region" description="Polar residues" evidence="15">
    <location>
        <begin position="18"/>
        <end position="30"/>
    </location>
</feature>
<evidence type="ECO:0000256" key="9">
    <source>
        <dbReference type="ARBA" id="ARBA00022842"/>
    </source>
</evidence>
<evidence type="ECO:0000256" key="14">
    <source>
        <dbReference type="HAMAP-Rule" id="MF_01588"/>
    </source>
</evidence>
<feature type="binding site" evidence="14">
    <location>
        <position position="166"/>
    </location>
    <ligand>
        <name>NAD(+)</name>
        <dbReference type="ChEBI" id="CHEBI:57540"/>
    </ligand>
</feature>
<dbReference type="NCBIfam" id="TIGR00575">
    <property type="entry name" value="dnlj"/>
    <property type="match status" value="1"/>
</dbReference>
<dbReference type="InterPro" id="IPR010994">
    <property type="entry name" value="RuvA_2-like"/>
</dbReference>
<dbReference type="Gene3D" id="2.40.50.140">
    <property type="entry name" value="Nucleic acid-binding proteins"/>
    <property type="match status" value="1"/>
</dbReference>
<evidence type="ECO:0000256" key="7">
    <source>
        <dbReference type="ARBA" id="ARBA00022763"/>
    </source>
</evidence>
<evidence type="ECO:0000313" key="18">
    <source>
        <dbReference type="Proteomes" id="UP000182409"/>
    </source>
</evidence>
<keyword evidence="7 14" id="KW-0227">DNA damage</keyword>
<dbReference type="SUPFAM" id="SSF56091">
    <property type="entry name" value="DNA ligase/mRNA capping enzyme, catalytic domain"/>
    <property type="match status" value="1"/>
</dbReference>
<keyword evidence="8 14" id="KW-0862">Zinc</keyword>
<feature type="binding site" evidence="14">
    <location>
        <begin position="57"/>
        <end position="61"/>
    </location>
    <ligand>
        <name>NAD(+)</name>
        <dbReference type="ChEBI" id="CHEBI:57540"/>
    </ligand>
</feature>
<feature type="domain" description="BRCT" evidence="16">
    <location>
        <begin position="665"/>
        <end position="742"/>
    </location>
</feature>
<dbReference type="Gene3D" id="1.10.150.20">
    <property type="entry name" value="5' to 3' exonuclease, C-terminal subdomain"/>
    <property type="match status" value="2"/>
</dbReference>
<dbReference type="Pfam" id="PF00533">
    <property type="entry name" value="BRCT"/>
    <property type="match status" value="1"/>
</dbReference>
<dbReference type="FunFam" id="3.30.470.30:FF:000001">
    <property type="entry name" value="DNA ligase"/>
    <property type="match status" value="1"/>
</dbReference>
<feature type="region of interest" description="Disordered" evidence="15">
    <location>
        <begin position="1"/>
        <end position="30"/>
    </location>
</feature>
<dbReference type="InterPro" id="IPR013839">
    <property type="entry name" value="DNAligase_adenylation"/>
</dbReference>
<dbReference type="InterPro" id="IPR036420">
    <property type="entry name" value="BRCT_dom_sf"/>
</dbReference>
<evidence type="ECO:0000256" key="2">
    <source>
        <dbReference type="ARBA" id="ARBA00012722"/>
    </source>
</evidence>
<feature type="binding site" evidence="14">
    <location>
        <position position="446"/>
    </location>
    <ligand>
        <name>Zn(2+)</name>
        <dbReference type="ChEBI" id="CHEBI:29105"/>
    </ligand>
</feature>
<dbReference type="AlphaFoldDB" id="A0A1H4PYU0"/>
<dbReference type="SUPFAM" id="SSF50249">
    <property type="entry name" value="Nucleic acid-binding proteins"/>
    <property type="match status" value="1"/>
</dbReference>
<keyword evidence="9 14" id="KW-0460">Magnesium</keyword>
<feature type="binding site" evidence="14">
    <location>
        <position position="466"/>
    </location>
    <ligand>
        <name>Zn(2+)</name>
        <dbReference type="ChEBI" id="CHEBI:29105"/>
    </ligand>
</feature>
<dbReference type="PANTHER" id="PTHR23389:SF9">
    <property type="entry name" value="DNA LIGASE"/>
    <property type="match status" value="1"/>
</dbReference>
<dbReference type="Pfam" id="PF03120">
    <property type="entry name" value="OB_DNA_ligase"/>
    <property type="match status" value="1"/>
</dbReference>
<dbReference type="Gene3D" id="6.20.10.30">
    <property type="match status" value="1"/>
</dbReference>
<feature type="binding site" evidence="14">
    <location>
        <position position="138"/>
    </location>
    <ligand>
        <name>NAD(+)</name>
        <dbReference type="ChEBI" id="CHEBI:57540"/>
    </ligand>
</feature>
<dbReference type="GO" id="GO:0046872">
    <property type="term" value="F:metal ion binding"/>
    <property type="evidence" value="ECO:0007669"/>
    <property type="project" value="UniProtKB-KW"/>
</dbReference>
<evidence type="ECO:0000256" key="10">
    <source>
        <dbReference type="ARBA" id="ARBA00023027"/>
    </source>
</evidence>
<dbReference type="Gene3D" id="1.10.287.610">
    <property type="entry name" value="Helix hairpin bin"/>
    <property type="match status" value="1"/>
</dbReference>
<dbReference type="SMART" id="SM00532">
    <property type="entry name" value="LIGANc"/>
    <property type="match status" value="1"/>
</dbReference>
<dbReference type="GO" id="GO:0003677">
    <property type="term" value="F:DNA binding"/>
    <property type="evidence" value="ECO:0007669"/>
    <property type="project" value="InterPro"/>
</dbReference>
<reference evidence="17 18" key="1">
    <citation type="submission" date="2016-10" db="EMBL/GenBank/DDBJ databases">
        <authorList>
            <person name="de Groot N.N."/>
        </authorList>
    </citation>
    <scope>NUCLEOTIDE SEQUENCE [LARGE SCALE GENOMIC DNA]</scope>
    <source>
        <strain evidence="17 18">AB35.6</strain>
    </source>
</reference>
<evidence type="ECO:0000256" key="3">
    <source>
        <dbReference type="ARBA" id="ARBA00013308"/>
    </source>
</evidence>
<dbReference type="Pfam" id="PF03119">
    <property type="entry name" value="DNA_ligase_ZBD"/>
    <property type="match status" value="1"/>
</dbReference>
<dbReference type="InterPro" id="IPR033136">
    <property type="entry name" value="DNA_ligase_CS"/>
</dbReference>
<dbReference type="PROSITE" id="PS01056">
    <property type="entry name" value="DNA_LIGASE_N2"/>
    <property type="match status" value="1"/>
</dbReference>
<evidence type="ECO:0000256" key="8">
    <source>
        <dbReference type="ARBA" id="ARBA00022833"/>
    </source>
</evidence>
<gene>
    <name evidence="14" type="primary">ligA</name>
    <name evidence="17" type="ORF">SAMN05443244_2711</name>
</gene>
<dbReference type="Pfam" id="PF01653">
    <property type="entry name" value="DNA_ligase_aden"/>
    <property type="match status" value="1"/>
</dbReference>
<dbReference type="Pfam" id="PF14520">
    <property type="entry name" value="HHH_5"/>
    <property type="match status" value="1"/>
</dbReference>
<feature type="active site" description="N6-AMP-lysine intermediate" evidence="14">
    <location>
        <position position="140"/>
    </location>
</feature>
<keyword evidence="14" id="KW-0464">Manganese</keyword>
<comment type="cofactor">
    <cofactor evidence="14">
        <name>Mg(2+)</name>
        <dbReference type="ChEBI" id="CHEBI:18420"/>
    </cofactor>
    <cofactor evidence="14">
        <name>Mn(2+)</name>
        <dbReference type="ChEBI" id="CHEBI:29035"/>
    </cofactor>
</comment>
<dbReference type="GO" id="GO:0006281">
    <property type="term" value="P:DNA repair"/>
    <property type="evidence" value="ECO:0007669"/>
    <property type="project" value="UniProtKB-KW"/>
</dbReference>
<accession>A0A1H4PYU0</accession>
<comment type="similarity">
    <text evidence="13 14">Belongs to the NAD-dependent DNA ligase family. LigA subfamily.</text>
</comment>
<dbReference type="FunFam" id="1.10.150.20:FF:000006">
    <property type="entry name" value="DNA ligase"/>
    <property type="match status" value="1"/>
</dbReference>
<feature type="binding site" evidence="14">
    <location>
        <position position="324"/>
    </location>
    <ligand>
        <name>NAD(+)</name>
        <dbReference type="ChEBI" id="CHEBI:57540"/>
    </ligand>
</feature>
<evidence type="ECO:0000259" key="16">
    <source>
        <dbReference type="PROSITE" id="PS50172"/>
    </source>
</evidence>
<dbReference type="GO" id="GO:0005829">
    <property type="term" value="C:cytosol"/>
    <property type="evidence" value="ECO:0007669"/>
    <property type="project" value="TreeGrafter"/>
</dbReference>
<dbReference type="GO" id="GO:0006260">
    <property type="term" value="P:DNA replication"/>
    <property type="evidence" value="ECO:0007669"/>
    <property type="project" value="UniProtKB-KW"/>
</dbReference>
<evidence type="ECO:0000256" key="5">
    <source>
        <dbReference type="ARBA" id="ARBA00022705"/>
    </source>
</evidence>
<feature type="binding site" evidence="14">
    <location>
        <position position="348"/>
    </location>
    <ligand>
        <name>NAD(+)</name>
        <dbReference type="ChEBI" id="CHEBI:57540"/>
    </ligand>
</feature>
<keyword evidence="6 14" id="KW-0479">Metal-binding</keyword>
<evidence type="ECO:0000256" key="1">
    <source>
        <dbReference type="ARBA" id="ARBA00004067"/>
    </source>
</evidence>
<keyword evidence="11 14" id="KW-0234">DNA repair</keyword>
<dbReference type="InterPro" id="IPR041663">
    <property type="entry name" value="DisA/LigA_HHH"/>
</dbReference>
<dbReference type="SMART" id="SM00278">
    <property type="entry name" value="HhH1"/>
    <property type="match status" value="3"/>
</dbReference>
<dbReference type="InterPro" id="IPR001679">
    <property type="entry name" value="DNA_ligase"/>
</dbReference>
<dbReference type="SUPFAM" id="SSF47781">
    <property type="entry name" value="RuvA domain 2-like"/>
    <property type="match status" value="1"/>
</dbReference>
<dbReference type="Gene3D" id="3.30.470.30">
    <property type="entry name" value="DNA ligase/mRNA capping enzyme"/>
    <property type="match status" value="1"/>
</dbReference>
<keyword evidence="4 14" id="KW-0436">Ligase</keyword>
<dbReference type="PROSITE" id="PS50172">
    <property type="entry name" value="BRCT"/>
    <property type="match status" value="1"/>
</dbReference>
<dbReference type="Proteomes" id="UP000182409">
    <property type="component" value="Unassembled WGS sequence"/>
</dbReference>
<dbReference type="FunFam" id="1.10.287.610:FF:000002">
    <property type="entry name" value="DNA ligase"/>
    <property type="match status" value="1"/>
</dbReference>
<dbReference type="Pfam" id="PF12826">
    <property type="entry name" value="HHH_2"/>
    <property type="match status" value="1"/>
</dbReference>
<evidence type="ECO:0000313" key="17">
    <source>
        <dbReference type="EMBL" id="SEC12322.1"/>
    </source>
</evidence>
<evidence type="ECO:0000256" key="15">
    <source>
        <dbReference type="SAM" id="MobiDB-lite"/>
    </source>
</evidence>
<comment type="function">
    <text evidence="1 14">DNA ligase that catalyzes the formation of phosphodiester linkages between 5'-phosphoryl and 3'-hydroxyl groups in double-stranded DNA using NAD as a coenzyme and as the energy source for the reaction. It is essential for DNA replication and repair of damaged DNA.</text>
</comment>
<dbReference type="PIRSF" id="PIRSF001604">
    <property type="entry name" value="LigA"/>
    <property type="match status" value="1"/>
</dbReference>
<dbReference type="Gene3D" id="3.40.50.10190">
    <property type="entry name" value="BRCT domain"/>
    <property type="match status" value="1"/>
</dbReference>
<dbReference type="FunFam" id="2.40.50.140:FF:000012">
    <property type="entry name" value="DNA ligase"/>
    <property type="match status" value="1"/>
</dbReference>
<evidence type="ECO:0000256" key="4">
    <source>
        <dbReference type="ARBA" id="ARBA00022598"/>
    </source>
</evidence>
<dbReference type="EMBL" id="FNSD01000001">
    <property type="protein sequence ID" value="SEC12322.1"/>
    <property type="molecule type" value="Genomic_DNA"/>
</dbReference>
<evidence type="ECO:0000256" key="6">
    <source>
        <dbReference type="ARBA" id="ARBA00022723"/>
    </source>
</evidence>
<dbReference type="InterPro" id="IPR001357">
    <property type="entry name" value="BRCT_dom"/>
</dbReference>
<dbReference type="PANTHER" id="PTHR23389">
    <property type="entry name" value="CHROMOSOME TRANSMISSION FIDELITY FACTOR 18"/>
    <property type="match status" value="1"/>
</dbReference>
<dbReference type="Pfam" id="PF22745">
    <property type="entry name" value="Nlig-Ia"/>
    <property type="match status" value="1"/>
</dbReference>
<dbReference type="InterPro" id="IPR012340">
    <property type="entry name" value="NA-bd_OB-fold"/>
</dbReference>
<feature type="binding site" evidence="14">
    <location>
        <begin position="106"/>
        <end position="107"/>
    </location>
    <ligand>
        <name>NAD(+)</name>
        <dbReference type="ChEBI" id="CHEBI:57540"/>
    </ligand>
</feature>
<dbReference type="InterPro" id="IPR013840">
    <property type="entry name" value="DNAligase_N"/>
</dbReference>
<sequence length="742" mass="80311">MEDVHGTVALKRPKLQRPMSSSNQAHGTATQQIDALRAEIVHHEHLYYVMDQPTLTDAQYDKLVNRLKALEAEHPELVTPDSPTQRVGGKVKDGFAKVAHSRPMLSLDNAYNEEELRAWAVRVRGALHSSDVLEFVCEYKLDGLSLALHYGAASHGSAHLQRGVTRGDGTVGEDVTGNVRTIRTVPLSVNAEKLKKAGLPQTFEVRGEVVMPKAAFARMNAEREAAGQSPAANPRNAAAGTIRTVEPSIVAQRRLDYYAYFLLRDGEFLLPTQSETLDALAAAGFLTNPHARTAKTIEEVLAFIAEGETKRDALGYEIDGIVIKVNSVAQQRRLGFTGKAPRWAIAYKFPARGAVTKLLNVLFQVGRTGKLTPVAALDPVGIGGITVARATLHNPDEIARLGVRIGDYVAVERGGDVIPKITEVVEDTEHPRGTREIVFPTLCPKCKEPVVREDGEIDFRCVNASCPARLSEELLHYASRGVMNIEGLGEAMVAQLLGHPLNDPVSLADVEAQDAPMSLDVRDAEMLEESNDTTADEPTRTALVHTVADLYRLTADDLLKLERVGPKTAESLIAQIDRSRSAPLYRVLLGLGIRHVGERTAQDLADTFGSLDAIMTATEEELVRAEGIGPIVAKTIVDYFSIEKNRALVEALRAQGLQFTAEKRVVGTALAGLTFVLTGTLPTLTRDEAKARIEAAGGKVAGTVSRKTSHVVAGEEAGSKLDKARDLGVSVLDEQGLLDLLK</sequence>
<dbReference type="InterPro" id="IPR004149">
    <property type="entry name" value="Znf_DNAligase_C4"/>
</dbReference>
<proteinExistence type="inferred from homology"/>
<dbReference type="InterPro" id="IPR003583">
    <property type="entry name" value="Hlx-hairpin-Hlx_DNA-bd_motif"/>
</dbReference>
<evidence type="ECO:0000256" key="11">
    <source>
        <dbReference type="ARBA" id="ARBA00023204"/>
    </source>
</evidence>
<evidence type="ECO:0000256" key="13">
    <source>
        <dbReference type="ARBA" id="ARBA00060881"/>
    </source>
</evidence>
<dbReference type="EC" id="6.5.1.2" evidence="2 14"/>
<protein>
    <recommendedName>
        <fullName evidence="3 14">DNA ligase</fullName>
        <ecNumber evidence="2 14">6.5.1.2</ecNumber>
    </recommendedName>
    <alternativeName>
        <fullName evidence="14">Polydeoxyribonucleotide synthase [NAD(+)]</fullName>
    </alternativeName>
</protein>
<dbReference type="SUPFAM" id="SSF52113">
    <property type="entry name" value="BRCT domain"/>
    <property type="match status" value="1"/>
</dbReference>